<keyword evidence="4" id="KW-1003">Cell membrane</keyword>
<dbReference type="InterPro" id="IPR003439">
    <property type="entry name" value="ABC_transporter-like_ATP-bd"/>
</dbReference>
<dbReference type="RefSeq" id="WP_089861958.1">
    <property type="nucleotide sequence ID" value="NZ_FOTI01000027.1"/>
</dbReference>
<dbReference type="SUPFAM" id="SSF52540">
    <property type="entry name" value="P-loop containing nucleoside triphosphate hydrolases"/>
    <property type="match status" value="2"/>
</dbReference>
<evidence type="ECO:0000256" key="5">
    <source>
        <dbReference type="ARBA" id="ARBA00022597"/>
    </source>
</evidence>
<dbReference type="PANTHER" id="PTHR43790">
    <property type="entry name" value="CARBOHYDRATE TRANSPORT ATP-BINDING PROTEIN MG119-RELATED"/>
    <property type="match status" value="1"/>
</dbReference>
<accession>A0A1I4K203</accession>
<keyword evidence="7" id="KW-0547">Nucleotide-binding</keyword>
<dbReference type="InterPro" id="IPR050107">
    <property type="entry name" value="ABC_carbohydrate_import_ATPase"/>
</dbReference>
<dbReference type="FunFam" id="3.40.50.300:FF:000127">
    <property type="entry name" value="Ribose import ATP-binding protein RbsA"/>
    <property type="match status" value="1"/>
</dbReference>
<evidence type="ECO:0000256" key="9">
    <source>
        <dbReference type="ARBA" id="ARBA00022967"/>
    </source>
</evidence>
<dbReference type="Pfam" id="PF00005">
    <property type="entry name" value="ABC_tran"/>
    <property type="match status" value="2"/>
</dbReference>
<dbReference type="EMBL" id="FOTI01000027">
    <property type="protein sequence ID" value="SFL72563.1"/>
    <property type="molecule type" value="Genomic_DNA"/>
</dbReference>
<evidence type="ECO:0000259" key="11">
    <source>
        <dbReference type="PROSITE" id="PS50893"/>
    </source>
</evidence>
<keyword evidence="9" id="KW-1278">Translocase</keyword>
<gene>
    <name evidence="12" type="ORF">SAMN02983006_01879</name>
</gene>
<keyword evidence="6" id="KW-0677">Repeat</keyword>
<dbReference type="CDD" id="cd03216">
    <property type="entry name" value="ABC_Carb_Monos_I"/>
    <property type="match status" value="1"/>
</dbReference>
<evidence type="ECO:0000256" key="6">
    <source>
        <dbReference type="ARBA" id="ARBA00022737"/>
    </source>
</evidence>
<evidence type="ECO:0000256" key="10">
    <source>
        <dbReference type="ARBA" id="ARBA00023136"/>
    </source>
</evidence>
<dbReference type="AlphaFoldDB" id="A0A1I4K203"/>
<comment type="subcellular location">
    <subcellularLocation>
        <location evidence="2">Cell inner membrane</location>
    </subcellularLocation>
    <subcellularLocation>
        <location evidence="1">Cell membrane</location>
        <topology evidence="1">Peripheral membrane protein</topology>
    </subcellularLocation>
</comment>
<reference evidence="12 13" key="1">
    <citation type="submission" date="2016-10" db="EMBL/GenBank/DDBJ databases">
        <authorList>
            <person name="de Groot N.N."/>
        </authorList>
    </citation>
    <scope>NUCLEOTIDE SEQUENCE [LARGE SCALE GENOMIC DNA]</scope>
    <source>
        <strain evidence="12 13">ATCC 51327</strain>
    </source>
</reference>
<feature type="domain" description="ABC transporter" evidence="11">
    <location>
        <begin position="261"/>
        <end position="504"/>
    </location>
</feature>
<name>A0A1I4K203_9FIRM</name>
<dbReference type="InterPro" id="IPR017871">
    <property type="entry name" value="ABC_transporter-like_CS"/>
</dbReference>
<dbReference type="GO" id="GO:0015749">
    <property type="term" value="P:monosaccharide transmembrane transport"/>
    <property type="evidence" value="ECO:0007669"/>
    <property type="project" value="UniProtKB-ARBA"/>
</dbReference>
<keyword evidence="10" id="KW-0472">Membrane</keyword>
<dbReference type="FunFam" id="3.40.50.300:FF:000126">
    <property type="entry name" value="Galactose/methyl galactoside import ATP-binding protein MglA"/>
    <property type="match status" value="1"/>
</dbReference>
<dbReference type="STRING" id="29563.SAMN02983006_01879"/>
<sequence>MPDILLETKNIIKDFPGVRALDNISLKIMSNQIHALCGENGAGKSTLIKVLSGVYPAGSYQGQILIEGQEVNFENIHQAEANGIAVIHQELTLFKDLNVAENIFMGNEIARAGYINWNQMYAETQKWLTKLKLEDVKPTTRVGDLGVGKQQLIEIAKALVKNSRLLILDEPTASLTDNEVELLMDILRDLKNDGVTCIYISHKLNEVFEIADYISVLRDGEYIGGDNKSSLDEREIVKMMVGRSIENMYPQKNNQAGKEILKVDGLTLSNWDNKEIVENINFTLHQGEILGIFGLIGAGRTEIANTLFGYWPGQKSGNVYLNGNELNIDSPREALNNGIALVSEDRKRFGIMPPMSVKENITISFLKRFKQMLVIDQNQEIIQASELVNQLRIKTASLNTKIVNLSGGNQQKVILAKNLLETPAVLILDEPTRGIDVGAKQEIYGLMKNFAENSMGIIMISSELPEVLGMSDRILVMHEGKITKEFANQNKNVSQEEIMVYATGGKIDG</sequence>
<dbReference type="NCBIfam" id="NF010069">
    <property type="entry name" value="PRK13549.1"/>
    <property type="match status" value="1"/>
</dbReference>
<evidence type="ECO:0000256" key="3">
    <source>
        <dbReference type="ARBA" id="ARBA00022448"/>
    </source>
</evidence>
<dbReference type="PROSITE" id="PS00211">
    <property type="entry name" value="ABC_TRANSPORTER_1"/>
    <property type="match status" value="1"/>
</dbReference>
<dbReference type="Gene3D" id="3.40.50.300">
    <property type="entry name" value="P-loop containing nucleotide triphosphate hydrolases"/>
    <property type="match status" value="2"/>
</dbReference>
<dbReference type="CDD" id="cd03215">
    <property type="entry name" value="ABC_Carb_Monos_II"/>
    <property type="match status" value="1"/>
</dbReference>
<keyword evidence="5" id="KW-0762">Sugar transport</keyword>
<evidence type="ECO:0000256" key="1">
    <source>
        <dbReference type="ARBA" id="ARBA00004202"/>
    </source>
</evidence>
<keyword evidence="13" id="KW-1185">Reference proteome</keyword>
<dbReference type="GO" id="GO:0005886">
    <property type="term" value="C:plasma membrane"/>
    <property type="evidence" value="ECO:0007669"/>
    <property type="project" value="UniProtKB-SubCell"/>
</dbReference>
<proteinExistence type="predicted"/>
<dbReference type="SMART" id="SM00382">
    <property type="entry name" value="AAA"/>
    <property type="match status" value="2"/>
</dbReference>
<evidence type="ECO:0000256" key="7">
    <source>
        <dbReference type="ARBA" id="ARBA00022741"/>
    </source>
</evidence>
<dbReference type="OrthoDB" id="9771863at2"/>
<evidence type="ECO:0000256" key="8">
    <source>
        <dbReference type="ARBA" id="ARBA00022840"/>
    </source>
</evidence>
<protein>
    <submittedName>
        <fullName evidence="12">Xylose ABC transporter ATP-binding protein</fullName>
    </submittedName>
</protein>
<evidence type="ECO:0000256" key="2">
    <source>
        <dbReference type="ARBA" id="ARBA00004533"/>
    </source>
</evidence>
<feature type="domain" description="ABC transporter" evidence="11">
    <location>
        <begin position="6"/>
        <end position="244"/>
    </location>
</feature>
<evidence type="ECO:0000313" key="13">
    <source>
        <dbReference type="Proteomes" id="UP000199006"/>
    </source>
</evidence>
<keyword evidence="3" id="KW-0813">Transport</keyword>
<dbReference type="PROSITE" id="PS50893">
    <property type="entry name" value="ABC_TRANSPORTER_2"/>
    <property type="match status" value="2"/>
</dbReference>
<dbReference type="PANTHER" id="PTHR43790:SF1">
    <property type="entry name" value="XYLOSE IMPORT ATP-BINDING PROTEIN XYLG"/>
    <property type="match status" value="1"/>
</dbReference>
<dbReference type="InterPro" id="IPR027417">
    <property type="entry name" value="P-loop_NTPase"/>
</dbReference>
<evidence type="ECO:0000313" key="12">
    <source>
        <dbReference type="EMBL" id="SFL72563.1"/>
    </source>
</evidence>
<dbReference type="GO" id="GO:0005524">
    <property type="term" value="F:ATP binding"/>
    <property type="evidence" value="ECO:0007669"/>
    <property type="project" value="UniProtKB-KW"/>
</dbReference>
<keyword evidence="8 12" id="KW-0067">ATP-binding</keyword>
<evidence type="ECO:0000256" key="4">
    <source>
        <dbReference type="ARBA" id="ARBA00022475"/>
    </source>
</evidence>
<dbReference type="InterPro" id="IPR003593">
    <property type="entry name" value="AAA+_ATPase"/>
</dbReference>
<organism evidence="12 13">
    <name type="scientific">Halanaerobium salsuginis</name>
    <dbReference type="NCBI Taxonomy" id="29563"/>
    <lineage>
        <taxon>Bacteria</taxon>
        <taxon>Bacillati</taxon>
        <taxon>Bacillota</taxon>
        <taxon>Clostridia</taxon>
        <taxon>Halanaerobiales</taxon>
        <taxon>Halanaerobiaceae</taxon>
        <taxon>Halanaerobium</taxon>
    </lineage>
</organism>
<dbReference type="Proteomes" id="UP000199006">
    <property type="component" value="Unassembled WGS sequence"/>
</dbReference>
<dbReference type="GO" id="GO:0016887">
    <property type="term" value="F:ATP hydrolysis activity"/>
    <property type="evidence" value="ECO:0007669"/>
    <property type="project" value="InterPro"/>
</dbReference>